<sequence>MTKTIRDQVAGSDTTNVESSQQGRGCEEQRDPFVEEGMGAVDAHMENLDQRVEGLEADVAETHEEVREALTKLGESNREDLQALRDEFMAEVARLRDVHQREINSLLMQLEEARGDLALCKKAVLAGSTTSTVEPRRVDIPKPRSFAGTRNAREVDNFLWGLEQYFDAVGIIEEGAKIKSAALYLTDTAMLWWRRRQEDVKRGTCSIATFDDFKGELKRQFCPENAEEEARGRLRRLKHLGSI</sequence>
<evidence type="ECO:0000313" key="1">
    <source>
        <dbReference type="EMBL" id="KAI5671185.1"/>
    </source>
</evidence>
<gene>
    <name evidence="1" type="ORF">M9H77_11549</name>
</gene>
<evidence type="ECO:0000313" key="2">
    <source>
        <dbReference type="Proteomes" id="UP001060085"/>
    </source>
</evidence>
<comment type="caution">
    <text evidence="1">The sequence shown here is derived from an EMBL/GenBank/DDBJ whole genome shotgun (WGS) entry which is preliminary data.</text>
</comment>
<name>A0ACC0BEY1_CATRO</name>
<keyword evidence="2" id="KW-1185">Reference proteome</keyword>
<organism evidence="1 2">
    <name type="scientific">Catharanthus roseus</name>
    <name type="common">Madagascar periwinkle</name>
    <name type="synonym">Vinca rosea</name>
    <dbReference type="NCBI Taxonomy" id="4058"/>
    <lineage>
        <taxon>Eukaryota</taxon>
        <taxon>Viridiplantae</taxon>
        <taxon>Streptophyta</taxon>
        <taxon>Embryophyta</taxon>
        <taxon>Tracheophyta</taxon>
        <taxon>Spermatophyta</taxon>
        <taxon>Magnoliopsida</taxon>
        <taxon>eudicotyledons</taxon>
        <taxon>Gunneridae</taxon>
        <taxon>Pentapetalae</taxon>
        <taxon>asterids</taxon>
        <taxon>lamiids</taxon>
        <taxon>Gentianales</taxon>
        <taxon>Apocynaceae</taxon>
        <taxon>Rauvolfioideae</taxon>
        <taxon>Vinceae</taxon>
        <taxon>Catharanthinae</taxon>
        <taxon>Catharanthus</taxon>
    </lineage>
</organism>
<reference evidence="2" key="1">
    <citation type="journal article" date="2023" name="Nat. Plants">
        <title>Single-cell RNA sequencing provides a high-resolution roadmap for understanding the multicellular compartmentation of specialized metabolism.</title>
        <authorList>
            <person name="Sun S."/>
            <person name="Shen X."/>
            <person name="Li Y."/>
            <person name="Li Y."/>
            <person name="Wang S."/>
            <person name="Li R."/>
            <person name="Zhang H."/>
            <person name="Shen G."/>
            <person name="Guo B."/>
            <person name="Wei J."/>
            <person name="Xu J."/>
            <person name="St-Pierre B."/>
            <person name="Chen S."/>
            <person name="Sun C."/>
        </authorList>
    </citation>
    <scope>NUCLEOTIDE SEQUENCE [LARGE SCALE GENOMIC DNA]</scope>
</reference>
<dbReference type="EMBL" id="CM044703">
    <property type="protein sequence ID" value="KAI5671185.1"/>
    <property type="molecule type" value="Genomic_DNA"/>
</dbReference>
<proteinExistence type="predicted"/>
<accession>A0ACC0BEY1</accession>
<protein>
    <submittedName>
        <fullName evidence="1">Uncharacterized protein</fullName>
    </submittedName>
</protein>
<dbReference type="Proteomes" id="UP001060085">
    <property type="component" value="Linkage Group LG03"/>
</dbReference>